<dbReference type="Proteomes" id="UP000757232">
    <property type="component" value="Unassembled WGS sequence"/>
</dbReference>
<feature type="signal peptide" evidence="3">
    <location>
        <begin position="1"/>
        <end position="17"/>
    </location>
</feature>
<evidence type="ECO:0000256" key="3">
    <source>
        <dbReference type="SAM" id="SignalP"/>
    </source>
</evidence>
<keyword evidence="2" id="KW-0812">Transmembrane</keyword>
<reference evidence="4" key="1">
    <citation type="submission" date="2016-06" db="EMBL/GenBank/DDBJ databases">
        <title>Draft Genome sequence of the fungus Inonotus baumii.</title>
        <authorList>
            <person name="Zhu H."/>
            <person name="Lin W."/>
        </authorList>
    </citation>
    <scope>NUCLEOTIDE SEQUENCE</scope>
    <source>
        <strain evidence="4">821</strain>
    </source>
</reference>
<gene>
    <name evidence="4" type="ORF">A7U60_g4091</name>
</gene>
<dbReference type="OrthoDB" id="2686083at2759"/>
<feature type="compositionally biased region" description="Acidic residues" evidence="1">
    <location>
        <begin position="306"/>
        <end position="318"/>
    </location>
</feature>
<evidence type="ECO:0000313" key="4">
    <source>
        <dbReference type="EMBL" id="OCB88801.1"/>
    </source>
</evidence>
<organism evidence="4 5">
    <name type="scientific">Sanghuangporus baumii</name>
    <name type="common">Phellinus baumii</name>
    <dbReference type="NCBI Taxonomy" id="108892"/>
    <lineage>
        <taxon>Eukaryota</taxon>
        <taxon>Fungi</taxon>
        <taxon>Dikarya</taxon>
        <taxon>Basidiomycota</taxon>
        <taxon>Agaricomycotina</taxon>
        <taxon>Agaricomycetes</taxon>
        <taxon>Hymenochaetales</taxon>
        <taxon>Hymenochaetaceae</taxon>
        <taxon>Sanghuangporus</taxon>
    </lineage>
</organism>
<evidence type="ECO:0000256" key="1">
    <source>
        <dbReference type="SAM" id="MobiDB-lite"/>
    </source>
</evidence>
<feature type="transmembrane region" description="Helical" evidence="2">
    <location>
        <begin position="188"/>
        <end position="212"/>
    </location>
</feature>
<name>A0A9Q5N9K5_SANBA</name>
<keyword evidence="5" id="KW-1185">Reference proteome</keyword>
<keyword evidence="3" id="KW-0732">Signal</keyword>
<protein>
    <submittedName>
        <fullName evidence="4">Uncharacterized protein</fullName>
    </submittedName>
</protein>
<dbReference type="EMBL" id="LNZH02000171">
    <property type="protein sequence ID" value="OCB88801.1"/>
    <property type="molecule type" value="Genomic_DNA"/>
</dbReference>
<comment type="caution">
    <text evidence="4">The sequence shown here is derived from an EMBL/GenBank/DDBJ whole genome shotgun (WGS) entry which is preliminary data.</text>
</comment>
<dbReference type="AlphaFoldDB" id="A0A9Q5N9K5"/>
<sequence>MTLTILASVSLLALVSSARPLPQPKLEDNSWKDLQVPGSGQDIDIQQVVQAVVKSHASLPEDLKEEEDVYVQLASSEEVQAYLSNTDSDAIKALIHLDQDDLHSPDEKELYDLLNRLEEERASGLGRSVTPVPDEILDSTPAYLATKTSDSESRLAANSSTSAGDGEDDIDTTMNIPKDFSAPHSKPIIIMVVSCAIALLVVSCVAVVLYIAEIMKKSIFCSAWNLLPQLEKNFLSHGKQGGAREVTQRRWLSVCDTSEGGTLEFETGMEKMPIPGALISVKPSITANASLVLPRPGSRAASSPDGDSDGSESGDEIDEKFFDAESPDLEVSPHGSTTPMSAPTQVPPPPGLPALAAAAATVAAVAVAHAPDMHEVNTTESASVSNPNMGARPPWFVRAQEAGALVHAHDTNEPRRRYGRGVAAAPGLDAALAMQLRPGLDIGADAAWLVRFVIALFGWCAVLMGGGGWR</sequence>
<proteinExistence type="predicted"/>
<accession>A0A9Q5N9K5</accession>
<feature type="region of interest" description="Disordered" evidence="1">
    <location>
        <begin position="147"/>
        <end position="176"/>
    </location>
</feature>
<keyword evidence="2" id="KW-0472">Membrane</keyword>
<feature type="chain" id="PRO_5040453615" evidence="3">
    <location>
        <begin position="18"/>
        <end position="470"/>
    </location>
</feature>
<keyword evidence="2" id="KW-1133">Transmembrane helix</keyword>
<feature type="region of interest" description="Disordered" evidence="1">
    <location>
        <begin position="293"/>
        <end position="353"/>
    </location>
</feature>
<feature type="transmembrane region" description="Helical" evidence="2">
    <location>
        <begin position="446"/>
        <end position="469"/>
    </location>
</feature>
<evidence type="ECO:0000256" key="2">
    <source>
        <dbReference type="SAM" id="Phobius"/>
    </source>
</evidence>
<evidence type="ECO:0000313" key="5">
    <source>
        <dbReference type="Proteomes" id="UP000757232"/>
    </source>
</evidence>